<dbReference type="KEGG" id="dwi:26530316"/>
<feature type="compositionally biased region" description="Polar residues" evidence="1">
    <location>
        <begin position="186"/>
        <end position="208"/>
    </location>
</feature>
<dbReference type="FunCoup" id="A0A0Q9WRA0">
    <property type="interactions" value="20"/>
</dbReference>
<name>A0A0Q9WRA0_DROWI</name>
<reference evidence="2 3" key="1">
    <citation type="journal article" date="2007" name="Nature">
        <title>Evolution of genes and genomes on the Drosophila phylogeny.</title>
        <authorList>
            <consortium name="Drosophila 12 Genomes Consortium"/>
            <person name="Clark A.G."/>
            <person name="Eisen M.B."/>
            <person name="Smith D.R."/>
            <person name="Bergman C.M."/>
            <person name="Oliver B."/>
            <person name="Markow T.A."/>
            <person name="Kaufman T.C."/>
            <person name="Kellis M."/>
            <person name="Gelbart W."/>
            <person name="Iyer V.N."/>
            <person name="Pollard D.A."/>
            <person name="Sackton T.B."/>
            <person name="Larracuente A.M."/>
            <person name="Singh N.D."/>
            <person name="Abad J.P."/>
            <person name="Abt D.N."/>
            <person name="Adryan B."/>
            <person name="Aguade M."/>
            <person name="Akashi H."/>
            <person name="Anderson W.W."/>
            <person name="Aquadro C.F."/>
            <person name="Ardell D.H."/>
            <person name="Arguello R."/>
            <person name="Artieri C.G."/>
            <person name="Barbash D.A."/>
            <person name="Barker D."/>
            <person name="Barsanti P."/>
            <person name="Batterham P."/>
            <person name="Batzoglou S."/>
            <person name="Begun D."/>
            <person name="Bhutkar A."/>
            <person name="Blanco E."/>
            <person name="Bosak S.A."/>
            <person name="Bradley R.K."/>
            <person name="Brand A.D."/>
            <person name="Brent M.R."/>
            <person name="Brooks A.N."/>
            <person name="Brown R.H."/>
            <person name="Butlin R.K."/>
            <person name="Caggese C."/>
            <person name="Calvi B.R."/>
            <person name="Bernardo de Carvalho A."/>
            <person name="Caspi A."/>
            <person name="Castrezana S."/>
            <person name="Celniker S.E."/>
            <person name="Chang J.L."/>
            <person name="Chapple C."/>
            <person name="Chatterji S."/>
            <person name="Chinwalla A."/>
            <person name="Civetta A."/>
            <person name="Clifton S.W."/>
            <person name="Comeron J.M."/>
            <person name="Costello J.C."/>
            <person name="Coyne J.A."/>
            <person name="Daub J."/>
            <person name="David R.G."/>
            <person name="Delcher A.L."/>
            <person name="Delehaunty K."/>
            <person name="Do C.B."/>
            <person name="Ebling H."/>
            <person name="Edwards K."/>
            <person name="Eickbush T."/>
            <person name="Evans J.D."/>
            <person name="Filipski A."/>
            <person name="Findeiss S."/>
            <person name="Freyhult E."/>
            <person name="Fulton L."/>
            <person name="Fulton R."/>
            <person name="Garcia A.C."/>
            <person name="Gardiner A."/>
            <person name="Garfield D.A."/>
            <person name="Garvin B.E."/>
            <person name="Gibson G."/>
            <person name="Gilbert D."/>
            <person name="Gnerre S."/>
            <person name="Godfrey J."/>
            <person name="Good R."/>
            <person name="Gotea V."/>
            <person name="Gravely B."/>
            <person name="Greenberg A.J."/>
            <person name="Griffiths-Jones S."/>
            <person name="Gross S."/>
            <person name="Guigo R."/>
            <person name="Gustafson E.A."/>
            <person name="Haerty W."/>
            <person name="Hahn M.W."/>
            <person name="Halligan D.L."/>
            <person name="Halpern A.L."/>
            <person name="Halter G.M."/>
            <person name="Han M.V."/>
            <person name="Heger A."/>
            <person name="Hillier L."/>
            <person name="Hinrichs A.S."/>
            <person name="Holmes I."/>
            <person name="Hoskins R.A."/>
            <person name="Hubisz M.J."/>
            <person name="Hultmark D."/>
            <person name="Huntley M.A."/>
            <person name="Jaffe D.B."/>
            <person name="Jagadeeshan S."/>
            <person name="Jeck W.R."/>
            <person name="Johnson J."/>
            <person name="Jones C.D."/>
            <person name="Jordan W.C."/>
            <person name="Karpen G.H."/>
            <person name="Kataoka E."/>
            <person name="Keightley P.D."/>
            <person name="Kheradpour P."/>
            <person name="Kirkness E.F."/>
            <person name="Koerich L.B."/>
            <person name="Kristiansen K."/>
            <person name="Kudrna D."/>
            <person name="Kulathinal R.J."/>
            <person name="Kumar S."/>
            <person name="Kwok R."/>
            <person name="Lander E."/>
            <person name="Langley C.H."/>
            <person name="Lapoint R."/>
            <person name="Lazzaro B.P."/>
            <person name="Lee S.J."/>
            <person name="Levesque L."/>
            <person name="Li R."/>
            <person name="Lin C.F."/>
            <person name="Lin M.F."/>
            <person name="Lindblad-Toh K."/>
            <person name="Llopart A."/>
            <person name="Long M."/>
            <person name="Low L."/>
            <person name="Lozovsky E."/>
            <person name="Lu J."/>
            <person name="Luo M."/>
            <person name="Machado C.A."/>
            <person name="Makalowski W."/>
            <person name="Marzo M."/>
            <person name="Matsuda M."/>
            <person name="Matzkin L."/>
            <person name="McAllister B."/>
            <person name="McBride C.S."/>
            <person name="McKernan B."/>
            <person name="McKernan K."/>
            <person name="Mendez-Lago M."/>
            <person name="Minx P."/>
            <person name="Mollenhauer M.U."/>
            <person name="Montooth K."/>
            <person name="Mount S.M."/>
            <person name="Mu X."/>
            <person name="Myers E."/>
            <person name="Negre B."/>
            <person name="Newfeld S."/>
            <person name="Nielsen R."/>
            <person name="Noor M.A."/>
            <person name="O'Grady P."/>
            <person name="Pachter L."/>
            <person name="Papaceit M."/>
            <person name="Parisi M.J."/>
            <person name="Parisi M."/>
            <person name="Parts L."/>
            <person name="Pedersen J.S."/>
            <person name="Pesole G."/>
            <person name="Phillippy A.M."/>
            <person name="Ponting C.P."/>
            <person name="Pop M."/>
            <person name="Porcelli D."/>
            <person name="Powell J.R."/>
            <person name="Prohaska S."/>
            <person name="Pruitt K."/>
            <person name="Puig M."/>
            <person name="Quesneville H."/>
            <person name="Ram K.R."/>
            <person name="Rand D."/>
            <person name="Rasmussen M.D."/>
            <person name="Reed L.K."/>
            <person name="Reenan R."/>
            <person name="Reily A."/>
            <person name="Remington K.A."/>
            <person name="Rieger T.T."/>
            <person name="Ritchie M.G."/>
            <person name="Robin C."/>
            <person name="Rogers Y.H."/>
            <person name="Rohde C."/>
            <person name="Rozas J."/>
            <person name="Rubenfield M.J."/>
            <person name="Ruiz A."/>
            <person name="Russo S."/>
            <person name="Salzberg S.L."/>
            <person name="Sanchez-Gracia A."/>
            <person name="Saranga D.J."/>
            <person name="Sato H."/>
            <person name="Schaeffer S.W."/>
            <person name="Schatz M.C."/>
            <person name="Schlenke T."/>
            <person name="Schwartz R."/>
            <person name="Segarra C."/>
            <person name="Singh R.S."/>
            <person name="Sirot L."/>
            <person name="Sirota M."/>
            <person name="Sisneros N.B."/>
            <person name="Smith C.D."/>
            <person name="Smith T.F."/>
            <person name="Spieth J."/>
            <person name="Stage D.E."/>
            <person name="Stark A."/>
            <person name="Stephan W."/>
            <person name="Strausberg R.L."/>
            <person name="Strempel S."/>
            <person name="Sturgill D."/>
            <person name="Sutton G."/>
            <person name="Sutton G.G."/>
            <person name="Tao W."/>
            <person name="Teichmann S."/>
            <person name="Tobari Y.N."/>
            <person name="Tomimura Y."/>
            <person name="Tsolas J.M."/>
            <person name="Valente V.L."/>
            <person name="Venter E."/>
            <person name="Venter J.C."/>
            <person name="Vicario S."/>
            <person name="Vieira F.G."/>
            <person name="Vilella A.J."/>
            <person name="Villasante A."/>
            <person name="Walenz B."/>
            <person name="Wang J."/>
            <person name="Wasserman M."/>
            <person name="Watts T."/>
            <person name="Wilson D."/>
            <person name="Wilson R.K."/>
            <person name="Wing R.A."/>
            <person name="Wolfner M.F."/>
            <person name="Wong A."/>
            <person name="Wong G.K."/>
            <person name="Wu C.I."/>
            <person name="Wu G."/>
            <person name="Yamamoto D."/>
            <person name="Yang H.P."/>
            <person name="Yang S.P."/>
            <person name="Yorke J.A."/>
            <person name="Yoshida K."/>
            <person name="Zdobnov E."/>
            <person name="Zhang P."/>
            <person name="Zhang Y."/>
            <person name="Zimin A.V."/>
            <person name="Baldwin J."/>
            <person name="Abdouelleil A."/>
            <person name="Abdulkadir J."/>
            <person name="Abebe A."/>
            <person name="Abera B."/>
            <person name="Abreu J."/>
            <person name="Acer S.C."/>
            <person name="Aftuck L."/>
            <person name="Alexander A."/>
            <person name="An P."/>
            <person name="Anderson E."/>
            <person name="Anderson S."/>
            <person name="Arachi H."/>
            <person name="Azer M."/>
            <person name="Bachantsang P."/>
            <person name="Barry A."/>
            <person name="Bayul T."/>
            <person name="Berlin A."/>
            <person name="Bessette D."/>
            <person name="Bloom T."/>
            <person name="Blye J."/>
            <person name="Boguslavskiy L."/>
            <person name="Bonnet C."/>
            <person name="Boukhgalter B."/>
            <person name="Bourzgui I."/>
            <person name="Brown A."/>
            <person name="Cahill P."/>
            <person name="Channer S."/>
            <person name="Cheshatsang Y."/>
            <person name="Chuda L."/>
            <person name="Citroen M."/>
            <person name="Collymore A."/>
            <person name="Cooke P."/>
            <person name="Costello M."/>
            <person name="D'Aco K."/>
            <person name="Daza R."/>
            <person name="De Haan G."/>
            <person name="DeGray S."/>
            <person name="DeMaso C."/>
            <person name="Dhargay N."/>
            <person name="Dooley K."/>
            <person name="Dooley E."/>
            <person name="Doricent M."/>
            <person name="Dorje P."/>
            <person name="Dorjee K."/>
            <person name="Dupes A."/>
            <person name="Elong R."/>
            <person name="Falk J."/>
            <person name="Farina A."/>
            <person name="Faro S."/>
            <person name="Ferguson D."/>
            <person name="Fisher S."/>
            <person name="Foley C.D."/>
            <person name="Franke A."/>
            <person name="Friedrich D."/>
            <person name="Gadbois L."/>
            <person name="Gearin G."/>
            <person name="Gearin C.R."/>
            <person name="Giannoukos G."/>
            <person name="Goode T."/>
            <person name="Graham J."/>
            <person name="Grandbois E."/>
            <person name="Grewal S."/>
            <person name="Gyaltsen K."/>
            <person name="Hafez N."/>
            <person name="Hagos B."/>
            <person name="Hall J."/>
            <person name="Henson C."/>
            <person name="Hollinger A."/>
            <person name="Honan T."/>
            <person name="Huard M.D."/>
            <person name="Hughes L."/>
            <person name="Hurhula B."/>
            <person name="Husby M.E."/>
            <person name="Kamat A."/>
            <person name="Kanga B."/>
            <person name="Kashin S."/>
            <person name="Khazanovich D."/>
            <person name="Kisner P."/>
            <person name="Lance K."/>
            <person name="Lara M."/>
            <person name="Lee W."/>
            <person name="Lennon N."/>
            <person name="Letendre F."/>
            <person name="LeVine R."/>
            <person name="Lipovsky A."/>
            <person name="Liu X."/>
            <person name="Liu J."/>
            <person name="Liu S."/>
            <person name="Lokyitsang T."/>
            <person name="Lokyitsang Y."/>
            <person name="Lubonja R."/>
            <person name="Lui A."/>
            <person name="MacDonald P."/>
            <person name="Magnisalis V."/>
            <person name="Maru K."/>
            <person name="Matthews C."/>
            <person name="McCusker W."/>
            <person name="McDonough S."/>
            <person name="Mehta T."/>
            <person name="Meldrim J."/>
            <person name="Meneus L."/>
            <person name="Mihai O."/>
            <person name="Mihalev A."/>
            <person name="Mihova T."/>
            <person name="Mittelman R."/>
            <person name="Mlenga V."/>
            <person name="Montmayeur A."/>
            <person name="Mulrain L."/>
            <person name="Navidi A."/>
            <person name="Naylor J."/>
            <person name="Negash T."/>
            <person name="Nguyen T."/>
            <person name="Nguyen N."/>
            <person name="Nicol R."/>
            <person name="Norbu C."/>
            <person name="Norbu N."/>
            <person name="Novod N."/>
            <person name="O'Neill B."/>
            <person name="Osman S."/>
            <person name="Markiewicz E."/>
            <person name="Oyono O.L."/>
            <person name="Patti C."/>
            <person name="Phunkhang P."/>
            <person name="Pierre F."/>
            <person name="Priest M."/>
            <person name="Raghuraman S."/>
            <person name="Rege F."/>
            <person name="Reyes R."/>
            <person name="Rise C."/>
            <person name="Rogov P."/>
            <person name="Ross K."/>
            <person name="Ryan E."/>
            <person name="Settipalli S."/>
            <person name="Shea T."/>
            <person name="Sherpa N."/>
            <person name="Shi L."/>
            <person name="Shih D."/>
            <person name="Sparrow T."/>
            <person name="Spaulding J."/>
            <person name="Stalker J."/>
            <person name="Stange-Thomann N."/>
            <person name="Stavropoulos S."/>
            <person name="Stone C."/>
            <person name="Strader C."/>
            <person name="Tesfaye S."/>
            <person name="Thomson T."/>
            <person name="Thoulutsang Y."/>
            <person name="Thoulutsang D."/>
            <person name="Topham K."/>
            <person name="Topping I."/>
            <person name="Tsamla T."/>
            <person name="Vassiliev H."/>
            <person name="Vo A."/>
            <person name="Wangchuk T."/>
            <person name="Wangdi T."/>
            <person name="Weiand M."/>
            <person name="Wilkinson J."/>
            <person name="Wilson A."/>
            <person name="Yadav S."/>
            <person name="Young G."/>
            <person name="Yu Q."/>
            <person name="Zembek L."/>
            <person name="Zhong D."/>
            <person name="Zimmer A."/>
            <person name="Zwirko Z."/>
            <person name="Jaffe D.B."/>
            <person name="Alvarez P."/>
            <person name="Brockman W."/>
            <person name="Butler J."/>
            <person name="Chin C."/>
            <person name="Gnerre S."/>
            <person name="Grabherr M."/>
            <person name="Kleber M."/>
            <person name="Mauceli E."/>
            <person name="MacCallum I."/>
        </authorList>
    </citation>
    <scope>NUCLEOTIDE SEQUENCE [LARGE SCALE GENOMIC DNA]</scope>
    <source>
        <strain evidence="3">Tucson 14030-0811.24</strain>
    </source>
</reference>
<dbReference type="InParanoid" id="A0A0Q9WRA0"/>
<keyword evidence="3" id="KW-1185">Reference proteome</keyword>
<gene>
    <name evidence="2" type="primary">Dwil\GK28314</name>
    <name evidence="2" type="ORF">Dwil_GK28314</name>
</gene>
<evidence type="ECO:0000313" key="2">
    <source>
        <dbReference type="EMBL" id="KRF98656.1"/>
    </source>
</evidence>
<dbReference type="EMBL" id="CH963913">
    <property type="protein sequence ID" value="KRF98656.1"/>
    <property type="molecule type" value="Genomic_DNA"/>
</dbReference>
<dbReference type="AlphaFoldDB" id="A0A0Q9WRA0"/>
<dbReference type="Proteomes" id="UP000007798">
    <property type="component" value="Unassembled WGS sequence"/>
</dbReference>
<accession>A0A0Q9WRA0</accession>
<proteinExistence type="predicted"/>
<feature type="compositionally biased region" description="Polar residues" evidence="1">
    <location>
        <begin position="131"/>
        <end position="140"/>
    </location>
</feature>
<protein>
    <submittedName>
        <fullName evidence="2">Uncharacterized protein</fullName>
    </submittedName>
</protein>
<evidence type="ECO:0000313" key="3">
    <source>
        <dbReference type="Proteomes" id="UP000007798"/>
    </source>
</evidence>
<feature type="region of interest" description="Disordered" evidence="1">
    <location>
        <begin position="131"/>
        <end position="220"/>
    </location>
</feature>
<organism evidence="2 3">
    <name type="scientific">Drosophila willistoni</name>
    <name type="common">Fruit fly</name>
    <dbReference type="NCBI Taxonomy" id="7260"/>
    <lineage>
        <taxon>Eukaryota</taxon>
        <taxon>Metazoa</taxon>
        <taxon>Ecdysozoa</taxon>
        <taxon>Arthropoda</taxon>
        <taxon>Hexapoda</taxon>
        <taxon>Insecta</taxon>
        <taxon>Pterygota</taxon>
        <taxon>Neoptera</taxon>
        <taxon>Endopterygota</taxon>
        <taxon>Diptera</taxon>
        <taxon>Brachycera</taxon>
        <taxon>Muscomorpha</taxon>
        <taxon>Ephydroidea</taxon>
        <taxon>Drosophilidae</taxon>
        <taxon>Drosophila</taxon>
        <taxon>Sophophora</taxon>
    </lineage>
</organism>
<evidence type="ECO:0000256" key="1">
    <source>
        <dbReference type="SAM" id="MobiDB-lite"/>
    </source>
</evidence>
<sequence>MSKRSKKDHVPSDPNVMRRIQEEIARNTQEMTYNFWQEFELVRNIQRRRLSQEQEMRDRINGLVRTIDDESNQQAEDISRSISVNGMTTLGSAVSITATRPPAIYPAEDSEEIHRVITPEIRQQLRNSLLGTGPATSSHPVATRMQMAPQRRGSGNQRRRSKAAAKVETSVLPSPALSLNIPQAPPTSRATIVSAGNSRLPSNRTTPYMSKYQLAKKPKK</sequence>
<dbReference type="PhylomeDB" id="A0A0Q9WRA0"/>
<dbReference type="OrthoDB" id="7872866at2759"/>